<gene>
    <name evidence="2" type="ORF">ACFQO0_15655</name>
</gene>
<dbReference type="Gene3D" id="1.10.10.10">
    <property type="entry name" value="Winged helix-like DNA-binding domain superfamily/Winged helix DNA-binding domain"/>
    <property type="match status" value="1"/>
</dbReference>
<dbReference type="PANTHER" id="PTHR33164">
    <property type="entry name" value="TRANSCRIPTIONAL REGULATOR, MARR FAMILY"/>
    <property type="match status" value="1"/>
</dbReference>
<dbReference type="EMBL" id="JBHTCC010000004">
    <property type="protein sequence ID" value="MFC7299874.1"/>
    <property type="molecule type" value="Genomic_DNA"/>
</dbReference>
<dbReference type="InterPro" id="IPR000835">
    <property type="entry name" value="HTH_MarR-typ"/>
</dbReference>
<dbReference type="SMART" id="SM00347">
    <property type="entry name" value="HTH_MARR"/>
    <property type="match status" value="1"/>
</dbReference>
<dbReference type="RefSeq" id="WP_041296885.1">
    <property type="nucleotide sequence ID" value="NZ_JBHTCC010000004.1"/>
</dbReference>
<protein>
    <submittedName>
        <fullName evidence="2">MarR family winged helix-turn-helix transcriptional regulator</fullName>
    </submittedName>
</protein>
<evidence type="ECO:0000313" key="3">
    <source>
        <dbReference type="Proteomes" id="UP001596379"/>
    </source>
</evidence>
<reference evidence="3" key="1">
    <citation type="journal article" date="2019" name="Int. J. Syst. Evol. Microbiol.">
        <title>The Global Catalogue of Microorganisms (GCM) 10K type strain sequencing project: providing services to taxonomists for standard genome sequencing and annotation.</title>
        <authorList>
            <consortium name="The Broad Institute Genomics Platform"/>
            <consortium name="The Broad Institute Genome Sequencing Center for Infectious Disease"/>
            <person name="Wu L."/>
            <person name="Ma J."/>
        </authorList>
    </citation>
    <scope>NUCLEOTIDE SEQUENCE [LARGE SCALE GENOMIC DNA]</scope>
    <source>
        <strain evidence="3">CCUG 36956</strain>
    </source>
</reference>
<sequence>MSTPVANVCNCFAARKAARFITQIYERHLQKAGITGSQYTILTVVRSRPGISMLELAEELGMDRTSLVRALKPLYREAYIVDAPSETDSRKMLLTLSRAGITKFEESDPHWRAAQQEWNNKVGSERAKALREELISLTET</sequence>
<proteinExistence type="predicted"/>
<accession>A0ABW2J9L9</accession>
<dbReference type="PANTHER" id="PTHR33164:SF105">
    <property type="entry name" value="TRANSCRIPTIONAL REPRESSOR PROTEIN-RELATED"/>
    <property type="match status" value="1"/>
</dbReference>
<dbReference type="Proteomes" id="UP001596379">
    <property type="component" value="Unassembled WGS sequence"/>
</dbReference>
<dbReference type="InterPro" id="IPR036388">
    <property type="entry name" value="WH-like_DNA-bd_sf"/>
</dbReference>
<evidence type="ECO:0000259" key="1">
    <source>
        <dbReference type="PROSITE" id="PS50995"/>
    </source>
</evidence>
<feature type="domain" description="HTH marR-type" evidence="1">
    <location>
        <begin position="1"/>
        <end position="139"/>
    </location>
</feature>
<dbReference type="SUPFAM" id="SSF46785">
    <property type="entry name" value="Winged helix' DNA-binding domain"/>
    <property type="match status" value="1"/>
</dbReference>
<name>A0ABW2J9L9_9BURK</name>
<comment type="caution">
    <text evidence="2">The sequence shown here is derived from an EMBL/GenBank/DDBJ whole genome shotgun (WGS) entry which is preliminary data.</text>
</comment>
<dbReference type="PROSITE" id="PS50995">
    <property type="entry name" value="HTH_MARR_2"/>
    <property type="match status" value="1"/>
</dbReference>
<dbReference type="InterPro" id="IPR036390">
    <property type="entry name" value="WH_DNA-bd_sf"/>
</dbReference>
<organism evidence="2 3">
    <name type="scientific">Herminiimonas aquatilis</name>
    <dbReference type="NCBI Taxonomy" id="345342"/>
    <lineage>
        <taxon>Bacteria</taxon>
        <taxon>Pseudomonadati</taxon>
        <taxon>Pseudomonadota</taxon>
        <taxon>Betaproteobacteria</taxon>
        <taxon>Burkholderiales</taxon>
        <taxon>Oxalobacteraceae</taxon>
        <taxon>Herminiimonas</taxon>
    </lineage>
</organism>
<evidence type="ECO:0000313" key="2">
    <source>
        <dbReference type="EMBL" id="MFC7299874.1"/>
    </source>
</evidence>
<dbReference type="Pfam" id="PF12802">
    <property type="entry name" value="MarR_2"/>
    <property type="match status" value="1"/>
</dbReference>
<dbReference type="InterPro" id="IPR039422">
    <property type="entry name" value="MarR/SlyA-like"/>
</dbReference>
<keyword evidence="3" id="KW-1185">Reference proteome</keyword>